<feature type="active site" description="Nucleophile" evidence="3">
    <location>
        <position position="119"/>
    </location>
</feature>
<dbReference type="KEGG" id="sbf:JCM31447_28540"/>
<dbReference type="Pfam" id="PF02016">
    <property type="entry name" value="Peptidase_S66"/>
    <property type="match status" value="1"/>
</dbReference>
<dbReference type="PIRSF" id="PIRSF028757">
    <property type="entry name" value="LD-carboxypeptidase"/>
    <property type="match status" value="1"/>
</dbReference>
<evidence type="ECO:0000313" key="7">
    <source>
        <dbReference type="Proteomes" id="UP000291236"/>
    </source>
</evidence>
<dbReference type="InterPro" id="IPR040921">
    <property type="entry name" value="Peptidase_S66C"/>
</dbReference>
<dbReference type="Pfam" id="PF17676">
    <property type="entry name" value="Peptidase_S66C"/>
    <property type="match status" value="1"/>
</dbReference>
<protein>
    <submittedName>
        <fullName evidence="6">LD-carboxypeptidase</fullName>
    </submittedName>
</protein>
<dbReference type="InterPro" id="IPR027478">
    <property type="entry name" value="LdcA_N"/>
</dbReference>
<keyword evidence="6" id="KW-0645">Protease</keyword>
<dbReference type="InterPro" id="IPR040449">
    <property type="entry name" value="Peptidase_S66_N"/>
</dbReference>
<dbReference type="AlphaFoldDB" id="A0A4P2VQ05"/>
<proteinExistence type="inferred from homology"/>
<dbReference type="PANTHER" id="PTHR30237:SF5">
    <property type="entry name" value="CARBOXYPEPTIDASE VC_A0337-RELATED"/>
    <property type="match status" value="1"/>
</dbReference>
<accession>A0A4P2VQ05</accession>
<keyword evidence="2" id="KW-0378">Hydrolase</keyword>
<dbReference type="InterPro" id="IPR027461">
    <property type="entry name" value="Carboxypeptidase_A_C_sf"/>
</dbReference>
<feature type="active site" description="Charge relay system" evidence="3">
    <location>
        <position position="313"/>
    </location>
</feature>
<dbReference type="EMBL" id="AP019368">
    <property type="protein sequence ID" value="BBH54390.1"/>
    <property type="molecule type" value="Genomic_DNA"/>
</dbReference>
<feature type="domain" description="LD-carboxypeptidase C-terminal" evidence="5">
    <location>
        <begin position="215"/>
        <end position="321"/>
    </location>
</feature>
<feature type="active site" description="Charge relay system" evidence="3">
    <location>
        <position position="245"/>
    </location>
</feature>
<dbReference type="GO" id="GO:0004180">
    <property type="term" value="F:carboxypeptidase activity"/>
    <property type="evidence" value="ECO:0007669"/>
    <property type="project" value="UniProtKB-KW"/>
</dbReference>
<dbReference type="Gene3D" id="3.50.30.60">
    <property type="entry name" value="LD-carboxypeptidase A C-terminal domain-like"/>
    <property type="match status" value="1"/>
</dbReference>
<dbReference type="Gene3D" id="3.40.50.10740">
    <property type="entry name" value="Class I glutamine amidotransferase-like"/>
    <property type="match status" value="1"/>
</dbReference>
<dbReference type="InterPro" id="IPR003507">
    <property type="entry name" value="S66_fam"/>
</dbReference>
<evidence type="ECO:0000256" key="3">
    <source>
        <dbReference type="PIRSR" id="PIRSR028757-1"/>
    </source>
</evidence>
<dbReference type="Proteomes" id="UP000291236">
    <property type="component" value="Chromosome"/>
</dbReference>
<dbReference type="SUPFAM" id="SSF52317">
    <property type="entry name" value="Class I glutamine amidotransferase-like"/>
    <property type="match status" value="1"/>
</dbReference>
<sequence length="345" mass="38725">MHTIKIIKPKKIKLGDTVGIFTPSFPANVTFKEKYLHGISELKRIGFNVIEGDLTRKSINQGYRSGAPQERAQEFMDLIKNSNVDFLMSTIGGYNSSSMLEYLDFEEIRTQRKIIVGYSDVTALHMAILTQAQLSTFYGPAVVPTFGEWPHVLKESFASFFVMGSDSSMINYTLPIFEKWSNHFRDATTHEWKSVDREYFPNAGYKVLSPGVVDGSVVIANLNTLCSLAGTKYFPDLNNKILLIEEQDAPFAEEERSLTQLKIMGIFNIIKGLIIGKAELLNSQGAPFNYDELIMEVVGTKKYPIISHFDCGHTHPMHTMAQMISIKLDASTSDVKIKILESAVE</sequence>
<evidence type="ECO:0000256" key="1">
    <source>
        <dbReference type="ARBA" id="ARBA00010233"/>
    </source>
</evidence>
<dbReference type="PANTHER" id="PTHR30237">
    <property type="entry name" value="MURAMOYLTETRAPEPTIDE CARBOXYPEPTIDASE"/>
    <property type="match status" value="1"/>
</dbReference>
<evidence type="ECO:0000259" key="5">
    <source>
        <dbReference type="Pfam" id="PF17676"/>
    </source>
</evidence>
<feature type="domain" description="LD-carboxypeptidase N-terminal" evidence="4">
    <location>
        <begin position="18"/>
        <end position="139"/>
    </location>
</feature>
<keyword evidence="7" id="KW-1185">Reference proteome</keyword>
<dbReference type="RefSeq" id="WP_130612040.1">
    <property type="nucleotide sequence ID" value="NZ_AP019368.1"/>
</dbReference>
<organism evidence="6 7">
    <name type="scientific">Fluviispira sanaruensis</name>
    <dbReference type="NCBI Taxonomy" id="2493639"/>
    <lineage>
        <taxon>Bacteria</taxon>
        <taxon>Pseudomonadati</taxon>
        <taxon>Bdellovibrionota</taxon>
        <taxon>Oligoflexia</taxon>
        <taxon>Silvanigrellales</taxon>
        <taxon>Silvanigrellaceae</taxon>
        <taxon>Fluviispira</taxon>
    </lineage>
</organism>
<dbReference type="InterPro" id="IPR029062">
    <property type="entry name" value="Class_I_gatase-like"/>
</dbReference>
<keyword evidence="6" id="KW-0121">Carboxypeptidase</keyword>
<gene>
    <name evidence="6" type="ORF">JCM31447_28540</name>
</gene>
<evidence type="ECO:0000313" key="6">
    <source>
        <dbReference type="EMBL" id="BBH54390.1"/>
    </source>
</evidence>
<dbReference type="OrthoDB" id="9807329at2"/>
<evidence type="ECO:0000256" key="2">
    <source>
        <dbReference type="ARBA" id="ARBA00022801"/>
    </source>
</evidence>
<reference evidence="6 7" key="1">
    <citation type="submission" date="2018-12" db="EMBL/GenBank/DDBJ databases">
        <title>Rubrispira sanarue gen. nov., sp., nov., a member of the order Silvanigrellales, isolated from a brackish lake in Hamamatsu Japan.</title>
        <authorList>
            <person name="Maejima Y."/>
            <person name="Iino T."/>
            <person name="Muraguchi Y."/>
            <person name="Fukuda K."/>
            <person name="Nojiri H."/>
            <person name="Ohkuma M."/>
            <person name="Moriuchi R."/>
            <person name="Dohra H."/>
            <person name="Kimbara K."/>
            <person name="Shintani M."/>
        </authorList>
    </citation>
    <scope>NUCLEOTIDE SEQUENCE [LARGE SCALE GENOMIC DNA]</scope>
    <source>
        <strain evidence="6 7">RF1110005</strain>
    </source>
</reference>
<name>A0A4P2VQ05_FLUSA</name>
<evidence type="ECO:0000259" key="4">
    <source>
        <dbReference type="Pfam" id="PF02016"/>
    </source>
</evidence>
<comment type="similarity">
    <text evidence="1">Belongs to the peptidase S66 family.</text>
</comment>
<dbReference type="CDD" id="cd07062">
    <property type="entry name" value="Peptidase_S66_mccF_like"/>
    <property type="match status" value="1"/>
</dbReference>
<dbReference type="SUPFAM" id="SSF141986">
    <property type="entry name" value="LD-carboxypeptidase A C-terminal domain-like"/>
    <property type="match status" value="1"/>
</dbReference>